<reference evidence="4" key="1">
    <citation type="submission" date="2020-05" db="EMBL/GenBank/DDBJ databases">
        <title>Phylogenomic resolution of chytrid fungi.</title>
        <authorList>
            <person name="Stajich J.E."/>
            <person name="Amses K."/>
            <person name="Simmons R."/>
            <person name="Seto K."/>
            <person name="Myers J."/>
            <person name="Bonds A."/>
            <person name="Quandt C.A."/>
            <person name="Barry K."/>
            <person name="Liu P."/>
            <person name="Grigoriev I."/>
            <person name="Longcore J.E."/>
            <person name="James T.Y."/>
        </authorList>
    </citation>
    <scope>NUCLEOTIDE SEQUENCE</scope>
    <source>
        <strain evidence="4">JEL0513</strain>
    </source>
</reference>
<evidence type="ECO:0000313" key="4">
    <source>
        <dbReference type="EMBL" id="KAJ3119577.1"/>
    </source>
</evidence>
<evidence type="ECO:0000256" key="1">
    <source>
        <dbReference type="SAM" id="MobiDB-lite"/>
    </source>
</evidence>
<feature type="transmembrane region" description="Helical" evidence="2">
    <location>
        <begin position="657"/>
        <end position="678"/>
    </location>
</feature>
<dbReference type="InterPro" id="IPR014710">
    <property type="entry name" value="RmlC-like_jellyroll"/>
</dbReference>
<dbReference type="InterPro" id="IPR051413">
    <property type="entry name" value="K/Na_HCN_channel"/>
</dbReference>
<dbReference type="Gene3D" id="2.60.120.10">
    <property type="entry name" value="Jelly Rolls"/>
    <property type="match status" value="1"/>
</dbReference>
<dbReference type="Gene3D" id="1.10.287.70">
    <property type="match status" value="1"/>
</dbReference>
<dbReference type="SMART" id="SM00100">
    <property type="entry name" value="cNMP"/>
    <property type="match status" value="1"/>
</dbReference>
<accession>A0AAD5T4P8</accession>
<evidence type="ECO:0000256" key="2">
    <source>
        <dbReference type="SAM" id="Phobius"/>
    </source>
</evidence>
<dbReference type="SUPFAM" id="SSF51206">
    <property type="entry name" value="cAMP-binding domain-like"/>
    <property type="match status" value="1"/>
</dbReference>
<dbReference type="PANTHER" id="PTHR45689:SF5">
    <property type="entry name" value="I[[H]] CHANNEL, ISOFORM E"/>
    <property type="match status" value="1"/>
</dbReference>
<dbReference type="GO" id="GO:0003254">
    <property type="term" value="P:regulation of membrane depolarization"/>
    <property type="evidence" value="ECO:0007669"/>
    <property type="project" value="TreeGrafter"/>
</dbReference>
<feature type="compositionally biased region" description="Basic and acidic residues" evidence="1">
    <location>
        <begin position="314"/>
        <end position="323"/>
    </location>
</feature>
<dbReference type="GO" id="GO:0035725">
    <property type="term" value="P:sodium ion transmembrane transport"/>
    <property type="evidence" value="ECO:0007669"/>
    <property type="project" value="TreeGrafter"/>
</dbReference>
<protein>
    <submittedName>
        <fullName evidence="4">Anaphase-promoting complex subunit Hcn1</fullName>
    </submittedName>
</protein>
<gene>
    <name evidence="4" type="primary">HCN1_1</name>
    <name evidence="4" type="ORF">HK100_000247</name>
</gene>
<keyword evidence="5" id="KW-1185">Reference proteome</keyword>
<feature type="compositionally biased region" description="Polar residues" evidence="1">
    <location>
        <begin position="329"/>
        <end position="344"/>
    </location>
</feature>
<keyword evidence="2" id="KW-0472">Membrane</keyword>
<feature type="domain" description="Cyclic nucleotide-binding" evidence="3">
    <location>
        <begin position="805"/>
        <end position="915"/>
    </location>
</feature>
<comment type="caution">
    <text evidence="4">The sequence shown here is derived from an EMBL/GenBank/DDBJ whole genome shotgun (WGS) entry which is preliminary data.</text>
</comment>
<dbReference type="InterPro" id="IPR000595">
    <property type="entry name" value="cNMP-bd_dom"/>
</dbReference>
<dbReference type="CDD" id="cd00038">
    <property type="entry name" value="CAP_ED"/>
    <property type="match status" value="1"/>
</dbReference>
<dbReference type="Pfam" id="PF00027">
    <property type="entry name" value="cNMP_binding"/>
    <property type="match status" value="1"/>
</dbReference>
<organism evidence="4 5">
    <name type="scientific">Physocladia obscura</name>
    <dbReference type="NCBI Taxonomy" id="109957"/>
    <lineage>
        <taxon>Eukaryota</taxon>
        <taxon>Fungi</taxon>
        <taxon>Fungi incertae sedis</taxon>
        <taxon>Chytridiomycota</taxon>
        <taxon>Chytridiomycota incertae sedis</taxon>
        <taxon>Chytridiomycetes</taxon>
        <taxon>Chytridiales</taxon>
        <taxon>Chytriomycetaceae</taxon>
        <taxon>Physocladia</taxon>
    </lineage>
</organism>
<evidence type="ECO:0000313" key="5">
    <source>
        <dbReference type="Proteomes" id="UP001211907"/>
    </source>
</evidence>
<dbReference type="InterPro" id="IPR018490">
    <property type="entry name" value="cNMP-bd_dom_sf"/>
</dbReference>
<feature type="transmembrane region" description="Helical" evidence="2">
    <location>
        <begin position="698"/>
        <end position="725"/>
    </location>
</feature>
<keyword evidence="2" id="KW-0812">Transmembrane</keyword>
<dbReference type="Gene3D" id="1.10.287.630">
    <property type="entry name" value="Helix hairpin bin"/>
    <property type="match status" value="1"/>
</dbReference>
<dbReference type="SUPFAM" id="SSF81324">
    <property type="entry name" value="Voltage-gated potassium channels"/>
    <property type="match status" value="1"/>
</dbReference>
<dbReference type="AlphaFoldDB" id="A0AAD5T4P8"/>
<feature type="region of interest" description="Disordered" evidence="1">
    <location>
        <begin position="314"/>
        <end position="344"/>
    </location>
</feature>
<dbReference type="GO" id="GO:0098855">
    <property type="term" value="C:HCN channel complex"/>
    <property type="evidence" value="ECO:0007669"/>
    <property type="project" value="TreeGrafter"/>
</dbReference>
<dbReference type="EMBL" id="JADGJH010001045">
    <property type="protein sequence ID" value="KAJ3119577.1"/>
    <property type="molecule type" value="Genomic_DNA"/>
</dbReference>
<sequence length="933" mass="105377">MNEGALWLIAELNNRISQMELHLYHIKPIVEQVTEIMGGSGSKNSIPLVRNKSTKTVNSIAQDNSFDNWINSFSLTQESMAGGFTKNEIENELFILPRNGTFKRRGTLITVKDRDRVFQESEMKNKPKPIWSRIANAKQENQDLKHNSHQLPSNHSNNSIALENLNSSFNSISSFDKSFYSFSSLEVSNPEHQTPRFRKKSVFKTVTNHLKSPRKHSIMNSLSQSFNLTRAASASSSNVISLVPEMLQSQSQLKNYNLDSHSPKSKRISVVAPVPKGIAHSEKLSRSNTTASGYSSALRSEIIRDDNEIESETFEKIESEKSESVSSTRATAGTSSPSVVSENPKTAESIVNINITHNQPQSNTQPHYPNIQANAEIILLPTHESKKPPEIKHSNSIKNFMGDISAAFLSVARTAKYDTKGSLLSVHNLQTGDSKINFDKAVQKGLTGFNQFSSFNVSVDFCMAGQYNAVKKYLITPPVIYISLLWIAPLNIGFGISIHWSYNVFLSVAFFFDTIIESFTPRITDGAMSLIKNPTLSDWQRHYFLNNFIIDMISAVPFELFPISGSFYLIVIRFLRIYKLPHIMAVSPKFIALRKFFESALGIGQTFSGIFPLMFALCLFLHIESCALFLVGTLADFSNSGIAQVQFKRIGDQYTWALFNVCAFFSTKNYVELFFFVIQAVGNTFPMTYKPISTLEQLTVLVFIIVGAGLYASIVGTISSFAMGLDASGRLYKQKMDELHEYMHWKDINPTTKRKVIKYYEIKYRGKFFEEKTLLGEMNESLRMEISAHNCRELIQKVPFLRREMEDGRDELFLGRIATSLTACFFVAGDIIFTQGEIGYDMYFILSGTVEIIVNGNRVAQFRDEVALIANIPRTATVQAYSSCSLYRLTRPDFMSILAEFTDVRERINVIYNERMAKVKLEEQARKNANTFC</sequence>
<name>A0AAD5T4P8_9FUNG</name>
<dbReference type="PANTHER" id="PTHR45689">
    <property type="entry name" value="I[[H]] CHANNEL, ISOFORM E"/>
    <property type="match status" value="1"/>
</dbReference>
<feature type="transmembrane region" description="Helical" evidence="2">
    <location>
        <begin position="479"/>
        <end position="502"/>
    </location>
</feature>
<feature type="transmembrane region" description="Helical" evidence="2">
    <location>
        <begin position="596"/>
        <end position="622"/>
    </location>
</feature>
<proteinExistence type="predicted"/>
<dbReference type="Proteomes" id="UP001211907">
    <property type="component" value="Unassembled WGS sequence"/>
</dbReference>
<feature type="transmembrane region" description="Helical" evidence="2">
    <location>
        <begin position="628"/>
        <end position="645"/>
    </location>
</feature>
<dbReference type="PROSITE" id="PS50042">
    <property type="entry name" value="CNMP_BINDING_3"/>
    <property type="match status" value="1"/>
</dbReference>
<dbReference type="GO" id="GO:0005249">
    <property type="term" value="F:voltage-gated potassium channel activity"/>
    <property type="evidence" value="ECO:0007669"/>
    <property type="project" value="TreeGrafter"/>
</dbReference>
<keyword evidence="2" id="KW-1133">Transmembrane helix</keyword>
<evidence type="ECO:0000259" key="3">
    <source>
        <dbReference type="PROSITE" id="PS50042"/>
    </source>
</evidence>
<feature type="transmembrane region" description="Helical" evidence="2">
    <location>
        <begin position="548"/>
        <end position="575"/>
    </location>
</feature>